<evidence type="ECO:0000256" key="1">
    <source>
        <dbReference type="SAM" id="MobiDB-lite"/>
    </source>
</evidence>
<dbReference type="AlphaFoldDB" id="A0AAV1JSI4"/>
<keyword evidence="3" id="KW-1185">Reference proteome</keyword>
<evidence type="ECO:0000313" key="2">
    <source>
        <dbReference type="EMBL" id="CAK1551786.1"/>
    </source>
</evidence>
<reference evidence="2 3" key="1">
    <citation type="submission" date="2023-11" db="EMBL/GenBank/DDBJ databases">
        <authorList>
            <person name="Okamura Y."/>
        </authorList>
    </citation>
    <scope>NUCLEOTIDE SEQUENCE [LARGE SCALE GENOMIC DNA]</scope>
</reference>
<organism evidence="2 3">
    <name type="scientific">Leptosia nina</name>
    <dbReference type="NCBI Taxonomy" id="320188"/>
    <lineage>
        <taxon>Eukaryota</taxon>
        <taxon>Metazoa</taxon>
        <taxon>Ecdysozoa</taxon>
        <taxon>Arthropoda</taxon>
        <taxon>Hexapoda</taxon>
        <taxon>Insecta</taxon>
        <taxon>Pterygota</taxon>
        <taxon>Neoptera</taxon>
        <taxon>Endopterygota</taxon>
        <taxon>Lepidoptera</taxon>
        <taxon>Glossata</taxon>
        <taxon>Ditrysia</taxon>
        <taxon>Papilionoidea</taxon>
        <taxon>Pieridae</taxon>
        <taxon>Pierinae</taxon>
        <taxon>Leptosia</taxon>
    </lineage>
</organism>
<proteinExistence type="predicted"/>
<protein>
    <submittedName>
        <fullName evidence="2">Uncharacterized protein</fullName>
    </submittedName>
</protein>
<dbReference type="EMBL" id="CAVLEF010000132">
    <property type="protein sequence ID" value="CAK1551786.1"/>
    <property type="molecule type" value="Genomic_DNA"/>
</dbReference>
<gene>
    <name evidence="2" type="ORF">LNINA_LOCUS10894</name>
</gene>
<evidence type="ECO:0000313" key="3">
    <source>
        <dbReference type="Proteomes" id="UP001497472"/>
    </source>
</evidence>
<dbReference type="Proteomes" id="UP001497472">
    <property type="component" value="Unassembled WGS sequence"/>
</dbReference>
<comment type="caution">
    <text evidence="2">The sequence shown here is derived from an EMBL/GenBank/DDBJ whole genome shotgun (WGS) entry which is preliminary data.</text>
</comment>
<accession>A0AAV1JSI4</accession>
<name>A0AAV1JSI4_9NEOP</name>
<feature type="region of interest" description="Disordered" evidence="1">
    <location>
        <begin position="14"/>
        <end position="36"/>
    </location>
</feature>
<sequence length="104" mass="11753">MRIIPSSWHNVKLTPWSQKPNRASPDATHCSETPRDRVQPTQYLGAYENDIYGLEVKVLLLRVGGGIVDVLGWTRSASREIVPSRVGRCTDTMHWKVVNEISHS</sequence>